<feature type="compositionally biased region" description="Basic and acidic residues" evidence="1">
    <location>
        <begin position="643"/>
        <end position="661"/>
    </location>
</feature>
<feature type="compositionally biased region" description="Polar residues" evidence="1">
    <location>
        <begin position="900"/>
        <end position="916"/>
    </location>
</feature>
<feature type="region of interest" description="Disordered" evidence="1">
    <location>
        <begin position="207"/>
        <end position="337"/>
    </location>
</feature>
<feature type="compositionally biased region" description="Polar residues" evidence="1">
    <location>
        <begin position="592"/>
        <end position="602"/>
    </location>
</feature>
<feature type="compositionally biased region" description="Polar residues" evidence="1">
    <location>
        <begin position="499"/>
        <end position="512"/>
    </location>
</feature>
<feature type="compositionally biased region" description="Polar residues" evidence="1">
    <location>
        <begin position="621"/>
        <end position="641"/>
    </location>
</feature>
<accession>A0AAF0DDH3</accession>
<evidence type="ECO:0000313" key="3">
    <source>
        <dbReference type="Proteomes" id="UP001219355"/>
    </source>
</evidence>
<feature type="compositionally biased region" description="Low complexity" evidence="1">
    <location>
        <begin position="70"/>
        <end position="85"/>
    </location>
</feature>
<feature type="region of interest" description="Disordered" evidence="1">
    <location>
        <begin position="578"/>
        <end position="679"/>
    </location>
</feature>
<feature type="compositionally biased region" description="Polar residues" evidence="1">
    <location>
        <begin position="1"/>
        <end position="10"/>
    </location>
</feature>
<reference evidence="2" key="1">
    <citation type="submission" date="2023-03" db="EMBL/GenBank/DDBJ databases">
        <title>Emydomyces testavorans Genome Sequence.</title>
        <authorList>
            <person name="Hoyer L."/>
        </authorList>
    </citation>
    <scope>NUCLEOTIDE SEQUENCE</scope>
    <source>
        <strain evidence="2">16-2883</strain>
    </source>
</reference>
<dbReference type="Proteomes" id="UP001219355">
    <property type="component" value="Chromosome 1"/>
</dbReference>
<protein>
    <submittedName>
        <fullName evidence="2">Uncharacterized protein</fullName>
    </submittedName>
</protein>
<feature type="compositionally biased region" description="Polar residues" evidence="1">
    <location>
        <begin position="317"/>
        <end position="337"/>
    </location>
</feature>
<proteinExistence type="predicted"/>
<dbReference type="EMBL" id="CP120627">
    <property type="protein sequence ID" value="WEW56400.1"/>
    <property type="molecule type" value="Genomic_DNA"/>
</dbReference>
<feature type="region of interest" description="Disordered" evidence="1">
    <location>
        <begin position="1"/>
        <end position="194"/>
    </location>
</feature>
<feature type="compositionally biased region" description="Polar residues" evidence="1">
    <location>
        <begin position="855"/>
        <end position="865"/>
    </location>
</feature>
<keyword evidence="3" id="KW-1185">Reference proteome</keyword>
<feature type="region of interest" description="Disordered" evidence="1">
    <location>
        <begin position="854"/>
        <end position="934"/>
    </location>
</feature>
<feature type="region of interest" description="Disordered" evidence="1">
    <location>
        <begin position="473"/>
        <end position="539"/>
    </location>
</feature>
<feature type="compositionally biased region" description="Basic and acidic residues" evidence="1">
    <location>
        <begin position="58"/>
        <end position="69"/>
    </location>
</feature>
<sequence length="974" mass="107900">MPLGASSVNSKLRRSESSASVKTRRRGHSYAEPIDNEVGQRQALTAASLAMQRATRSSIDELRGSETRTSHSSFQSSRPQSIRFSNSDASNSHGTRKMESVHPPPPPPPKGHVIQGKETETPPVQNEPASGGVDEFGMLTDDTPFVSSVPSSYRKLRKSKSMFSTRLRSAWLNDSSRSPKRNQHSSQYAGPRHFARSTLRRSLSFFKGESESHSRRHQSGESQESADRLARDQFLRELSRTSQADTFGSDVGRWRNGEPRPFRKSVRPLSSIHPSSEDGPAQERSAGGHHRVRARRLSQSIKNGLRRIFGRPVTPQEDISSQQSDATSVPLSDYNDSGSHFNQRLSISSTPNAQYCHQGNSSINSYSRFPGHRSASIRSMKSLESISTSNSRVTSWTDSTTTNTLNMRHPAENRLSIIQEHGEPYRSLPTKPPPHYHDGYSVFRQPLCVDGIGGNPVDSQRVYSALMRKIDDSNTKRKQDGTLTSRLNAGEGSGHRDQSSGYSQQLTPSIRQVPSEASMRHGQPIIIPPRRSPSVRSYRSAKSVYAVDTPGLTPQQIARCNENITRHQSRRSLRRFNSNLSRSNPHRHPGVYNTSTMTTPTRAQGCDSDDDSCTVVVSRSPTSDNLAVSPSVYSRTTSGNTPGRHESHNDLSHPESDDDRGTATIITSQRLPYEPRGRDRTIKGSAEWKSWMRSQMDFIDSPILSHNLDVQFVNKDRTHYREDAQIHDGSSDTESTNSLAGEGQSKRGCVEVSGKSAEETQVSDYKRQPLSELKRYSQSNFSRPLRCSPSSSVAFGTTNARKPSVVTEVHTPPCSAPVIVEMNVHPKASAGSIQSRTQSRTPNHSPLVCRKTRLSDTCRSPTASPQGGFHVNSRASTRNRHGMHLPPPSYGGGTKKGFQSVHSSSMYTKNDGGSTTKENREMNENEPPELPDGLYRLSELPSTISSKRMVDIFLSDRRRLRGVSEDSSNESAFL</sequence>
<name>A0AAF0DDH3_9EURO</name>
<feature type="compositionally biased region" description="Basic and acidic residues" evidence="1">
    <location>
        <begin position="225"/>
        <end position="239"/>
    </location>
</feature>
<gene>
    <name evidence="2" type="ORF">PRK78_001843</name>
</gene>
<feature type="region of interest" description="Disordered" evidence="1">
    <location>
        <begin position="722"/>
        <end position="766"/>
    </location>
</feature>
<evidence type="ECO:0000313" key="2">
    <source>
        <dbReference type="EMBL" id="WEW56400.1"/>
    </source>
</evidence>
<organism evidence="2 3">
    <name type="scientific">Emydomyces testavorans</name>
    <dbReference type="NCBI Taxonomy" id="2070801"/>
    <lineage>
        <taxon>Eukaryota</taxon>
        <taxon>Fungi</taxon>
        <taxon>Dikarya</taxon>
        <taxon>Ascomycota</taxon>
        <taxon>Pezizomycotina</taxon>
        <taxon>Eurotiomycetes</taxon>
        <taxon>Eurotiomycetidae</taxon>
        <taxon>Onygenales</taxon>
        <taxon>Nannizziopsiaceae</taxon>
        <taxon>Emydomyces</taxon>
    </lineage>
</organism>
<dbReference type="AlphaFoldDB" id="A0AAF0DDH3"/>
<evidence type="ECO:0000256" key="1">
    <source>
        <dbReference type="SAM" id="MobiDB-lite"/>
    </source>
</evidence>
<feature type="compositionally biased region" description="Basic and acidic residues" evidence="1">
    <location>
        <begin position="252"/>
        <end position="261"/>
    </location>
</feature>
<feature type="compositionally biased region" description="Basic residues" evidence="1">
    <location>
        <begin position="287"/>
        <end position="296"/>
    </location>
</feature>
<feature type="compositionally biased region" description="Polar residues" evidence="1">
    <location>
        <begin position="161"/>
        <end position="176"/>
    </location>
</feature>